<evidence type="ECO:0000256" key="1">
    <source>
        <dbReference type="ARBA" id="ARBA00022603"/>
    </source>
</evidence>
<dbReference type="PANTHER" id="PTHR43619:SF2">
    <property type="entry name" value="S-ADENOSYL-L-METHIONINE-DEPENDENT METHYLTRANSFERASES SUPERFAMILY PROTEIN"/>
    <property type="match status" value="1"/>
</dbReference>
<dbReference type="SUPFAM" id="SSF53335">
    <property type="entry name" value="S-adenosyl-L-methionine-dependent methyltransferases"/>
    <property type="match status" value="1"/>
</dbReference>
<dbReference type="RefSeq" id="WP_005075207.1">
    <property type="nucleotide sequence ID" value="NZ_CP065265.1"/>
</dbReference>
<evidence type="ECO:0000256" key="2">
    <source>
        <dbReference type="ARBA" id="ARBA00022679"/>
    </source>
</evidence>
<organism evidence="3 4">
    <name type="scientific">Mycobacteroides abscessus subsp. bolletii</name>
    <dbReference type="NCBI Taxonomy" id="319705"/>
    <lineage>
        <taxon>Bacteria</taxon>
        <taxon>Bacillati</taxon>
        <taxon>Actinomycetota</taxon>
        <taxon>Actinomycetes</taxon>
        <taxon>Mycobacteriales</taxon>
        <taxon>Mycobacteriaceae</taxon>
        <taxon>Mycobacteroides</taxon>
        <taxon>Mycobacteroides abscessus</taxon>
    </lineage>
</organism>
<dbReference type="EMBL" id="FSFA01000009">
    <property type="protein sequence ID" value="SHY12460.1"/>
    <property type="molecule type" value="Genomic_DNA"/>
</dbReference>
<name>A0A9Q7SJ27_9MYCO</name>
<dbReference type="Pfam" id="PF04072">
    <property type="entry name" value="LCM"/>
    <property type="match status" value="1"/>
</dbReference>
<dbReference type="PIRSF" id="PIRSF028177">
    <property type="entry name" value="Polyketide_synth_Omtfrase_TcmP"/>
    <property type="match status" value="1"/>
</dbReference>
<dbReference type="Proteomes" id="UP000185183">
    <property type="component" value="Unassembled WGS sequence"/>
</dbReference>
<evidence type="ECO:0000313" key="4">
    <source>
        <dbReference type="Proteomes" id="UP000185183"/>
    </source>
</evidence>
<dbReference type="PANTHER" id="PTHR43619">
    <property type="entry name" value="S-ADENOSYL-L-METHIONINE-DEPENDENT METHYLTRANSFERASE YKTD-RELATED"/>
    <property type="match status" value="1"/>
</dbReference>
<proteinExistence type="predicted"/>
<dbReference type="GO" id="GO:0032259">
    <property type="term" value="P:methylation"/>
    <property type="evidence" value="ECO:0007669"/>
    <property type="project" value="UniProtKB-KW"/>
</dbReference>
<dbReference type="GO" id="GO:0008168">
    <property type="term" value="F:methyltransferase activity"/>
    <property type="evidence" value="ECO:0007669"/>
    <property type="project" value="UniProtKB-KW"/>
</dbReference>
<dbReference type="InterPro" id="IPR007213">
    <property type="entry name" value="Ppm1/Ppm2/Tcmp"/>
</dbReference>
<dbReference type="Gene3D" id="3.40.50.150">
    <property type="entry name" value="Vaccinia Virus protein VP39"/>
    <property type="match status" value="1"/>
</dbReference>
<sequence length="269" mass="30009">MAQIDLSGVAETAMWTLYTRANEAQRSDGVLKDPRCIELFESIDYPYESKFGKDQTGLHGEKSRIFDAVVRQWLAENPSGTIVELGAGLETQFHRLDNGTVSWICLDLDEVIAVREKFLAPTERCRYIAADACDVSWFEQVGPGPVLITAQSFLMFLHEEQARHLLVAIIDRFPGVEIVFDTISPAISQKMVKGYKPTENYEFPAAPWGIKWDAIAPLLRRWHTGISSVEVQSFGAVHGALNVIKPLFLRIPALRGMLPAVAHLKASGR</sequence>
<keyword evidence="1" id="KW-0489">Methyltransferase</keyword>
<keyword evidence="2" id="KW-0808">Transferase</keyword>
<evidence type="ECO:0000313" key="3">
    <source>
        <dbReference type="EMBL" id="SHY12460.1"/>
    </source>
</evidence>
<gene>
    <name evidence="3" type="ORF">SAMEA2275694_04972</name>
</gene>
<protein>
    <submittedName>
        <fullName evidence="3">O-methyltransferase</fullName>
    </submittedName>
</protein>
<dbReference type="InterPro" id="IPR016874">
    <property type="entry name" value="TcmP-like"/>
</dbReference>
<dbReference type="InterPro" id="IPR029063">
    <property type="entry name" value="SAM-dependent_MTases_sf"/>
</dbReference>
<reference evidence="3 4" key="1">
    <citation type="submission" date="2016-11" db="EMBL/GenBank/DDBJ databases">
        <authorList>
            <consortium name="Pathogen Informatics"/>
        </authorList>
    </citation>
    <scope>NUCLEOTIDE SEQUENCE [LARGE SCALE GENOMIC DNA]</scope>
    <source>
        <strain evidence="3 4">968</strain>
    </source>
</reference>
<comment type="caution">
    <text evidence="3">The sequence shown here is derived from an EMBL/GenBank/DDBJ whole genome shotgun (WGS) entry which is preliminary data.</text>
</comment>
<accession>A0A9Q7SJ27</accession>
<dbReference type="AlphaFoldDB" id="A0A9Q7SJ27"/>